<evidence type="ECO:0000313" key="2">
    <source>
        <dbReference type="EMBL" id="SDA74993.1"/>
    </source>
</evidence>
<accession>A0A1G5XX28</accession>
<proteinExistence type="inferred from homology"/>
<reference evidence="2 3" key="1">
    <citation type="submission" date="2016-10" db="EMBL/GenBank/DDBJ databases">
        <authorList>
            <person name="de Groot N.N."/>
        </authorList>
    </citation>
    <scope>NUCLEOTIDE SEQUENCE [LARGE SCALE GENOMIC DNA]</scope>
    <source>
        <strain evidence="2 3">CGMCC 1.12097</strain>
    </source>
</reference>
<comment type="similarity">
    <text evidence="1">Belongs to the peptidase S58 family.</text>
</comment>
<keyword evidence="2" id="KW-0645">Protease</keyword>
<dbReference type="InterPro" id="IPR016117">
    <property type="entry name" value="ArgJ-like_dom_sf"/>
</dbReference>
<dbReference type="EMBL" id="FMXM01000007">
    <property type="protein sequence ID" value="SDA74993.1"/>
    <property type="molecule type" value="Genomic_DNA"/>
</dbReference>
<dbReference type="CDD" id="cd02252">
    <property type="entry name" value="nylC_like"/>
    <property type="match status" value="1"/>
</dbReference>
<dbReference type="GO" id="GO:0004177">
    <property type="term" value="F:aminopeptidase activity"/>
    <property type="evidence" value="ECO:0007669"/>
    <property type="project" value="UniProtKB-KW"/>
</dbReference>
<dbReference type="PANTHER" id="PTHR36512">
    <property type="entry name" value="D-AMINOPEPTIDASE"/>
    <property type="match status" value="1"/>
</dbReference>
<dbReference type="Proteomes" id="UP000198588">
    <property type="component" value="Unassembled WGS sequence"/>
</dbReference>
<organism evidence="2 3">
    <name type="scientific">Mesorhizobium qingshengii</name>
    <dbReference type="NCBI Taxonomy" id="1165689"/>
    <lineage>
        <taxon>Bacteria</taxon>
        <taxon>Pseudomonadati</taxon>
        <taxon>Pseudomonadota</taxon>
        <taxon>Alphaproteobacteria</taxon>
        <taxon>Hyphomicrobiales</taxon>
        <taxon>Phyllobacteriaceae</taxon>
        <taxon>Mesorhizobium</taxon>
    </lineage>
</organism>
<evidence type="ECO:0000256" key="1">
    <source>
        <dbReference type="ARBA" id="ARBA00007068"/>
    </source>
</evidence>
<dbReference type="Gene3D" id="3.60.70.12">
    <property type="entry name" value="L-amino peptidase D-ALA esterase/amidase"/>
    <property type="match status" value="1"/>
</dbReference>
<gene>
    <name evidence="2" type="ORF">SAMN02927914_02692</name>
</gene>
<sequence length="341" mass="34946">MFRTGPRNLITDVAGLRVGNASDARLKSGVTTILCDEPAIAGVQILGGAPGTRETDLLEPHNSVEAVHAVVLSGGSAFGLDAASGVQAALRERGIGFEVGGFRVPIVPAAILFDLRNGGDKDWGRYPPYRDLGYEAAQTATADFQFGTIGAGTGALAAGLKGGLGSASTLLESGVTVGALAAVNPTGSVTVGRTRYFWAAPFEIGDEFGGLGYPSPMPDDAKKILLKFRDKDVGRQMEAGGSTTVAVIATDAVLTKAAAKRLAISAHDGFVRAIWPTHTPADGDLVFALATGRSGIELTADAAIDLYAAAGATMARAISRGVHAARPADGDLFPVWSSRLG</sequence>
<dbReference type="RefSeq" id="WP_091578303.1">
    <property type="nucleotide sequence ID" value="NZ_FMXM01000007.1"/>
</dbReference>
<dbReference type="InterPro" id="IPR005321">
    <property type="entry name" value="Peptidase_S58_DmpA"/>
</dbReference>
<evidence type="ECO:0000313" key="3">
    <source>
        <dbReference type="Proteomes" id="UP000198588"/>
    </source>
</evidence>
<dbReference type="PANTHER" id="PTHR36512:SF3">
    <property type="entry name" value="BLR5678 PROTEIN"/>
    <property type="match status" value="1"/>
</dbReference>
<protein>
    <submittedName>
        <fullName evidence="2">L-aminopeptidase/D-esterase</fullName>
    </submittedName>
</protein>
<dbReference type="SUPFAM" id="SSF56266">
    <property type="entry name" value="DmpA/ArgJ-like"/>
    <property type="match status" value="1"/>
</dbReference>
<dbReference type="AlphaFoldDB" id="A0A1G5XX28"/>
<dbReference type="OrthoDB" id="9808347at2"/>
<keyword evidence="2" id="KW-0378">Hydrolase</keyword>
<dbReference type="STRING" id="1165689.SAMN02927914_02692"/>
<name>A0A1G5XX28_9HYPH</name>
<keyword evidence="2" id="KW-0031">Aminopeptidase</keyword>
<dbReference type="Pfam" id="PF03576">
    <property type="entry name" value="Peptidase_S58"/>
    <property type="match status" value="1"/>
</dbReference>